<dbReference type="EMBL" id="GBXM01035137">
    <property type="protein sequence ID" value="JAH73440.1"/>
    <property type="molecule type" value="Transcribed_RNA"/>
</dbReference>
<protein>
    <submittedName>
        <fullName evidence="1">Uncharacterized protein</fullName>
    </submittedName>
</protein>
<name>A0A0E9V7L7_ANGAN</name>
<organism evidence="1">
    <name type="scientific">Anguilla anguilla</name>
    <name type="common">European freshwater eel</name>
    <name type="synonym">Muraena anguilla</name>
    <dbReference type="NCBI Taxonomy" id="7936"/>
    <lineage>
        <taxon>Eukaryota</taxon>
        <taxon>Metazoa</taxon>
        <taxon>Chordata</taxon>
        <taxon>Craniata</taxon>
        <taxon>Vertebrata</taxon>
        <taxon>Euteleostomi</taxon>
        <taxon>Actinopterygii</taxon>
        <taxon>Neopterygii</taxon>
        <taxon>Teleostei</taxon>
        <taxon>Anguilliformes</taxon>
        <taxon>Anguillidae</taxon>
        <taxon>Anguilla</taxon>
    </lineage>
</organism>
<evidence type="ECO:0000313" key="1">
    <source>
        <dbReference type="EMBL" id="JAH73440.1"/>
    </source>
</evidence>
<proteinExistence type="predicted"/>
<reference evidence="1" key="2">
    <citation type="journal article" date="2015" name="Fish Shellfish Immunol.">
        <title>Early steps in the European eel (Anguilla anguilla)-Vibrio vulnificus interaction in the gills: Role of the RtxA13 toxin.</title>
        <authorList>
            <person name="Callol A."/>
            <person name="Pajuelo D."/>
            <person name="Ebbesson L."/>
            <person name="Teles M."/>
            <person name="MacKenzie S."/>
            <person name="Amaro C."/>
        </authorList>
    </citation>
    <scope>NUCLEOTIDE SEQUENCE</scope>
</reference>
<accession>A0A0E9V7L7</accession>
<dbReference type="AlphaFoldDB" id="A0A0E9V7L7"/>
<reference evidence="1" key="1">
    <citation type="submission" date="2014-11" db="EMBL/GenBank/DDBJ databases">
        <authorList>
            <person name="Amaro Gonzalez C."/>
        </authorList>
    </citation>
    <scope>NUCLEOTIDE SEQUENCE</scope>
</reference>
<sequence>MNTKLFFVQVRTFKTQNYGSKHDKLIVHYLYSMHHMYIICQYCTMHHINICACNYTLWLITPQFTMQI</sequence>